<evidence type="ECO:0000313" key="4">
    <source>
        <dbReference type="Proteomes" id="UP000193689"/>
    </source>
</evidence>
<dbReference type="STRING" id="1141098.A0A1Y2DRJ3"/>
<proteinExistence type="predicted"/>
<dbReference type="AlphaFoldDB" id="A0A1Y2DRJ3"/>
<reference evidence="3 4" key="1">
    <citation type="submission" date="2016-07" db="EMBL/GenBank/DDBJ databases">
        <title>Pervasive Adenine N6-methylation of Active Genes in Fungi.</title>
        <authorList>
            <consortium name="DOE Joint Genome Institute"/>
            <person name="Mondo S.J."/>
            <person name="Dannebaum R.O."/>
            <person name="Kuo R.C."/>
            <person name="Labutti K."/>
            <person name="Haridas S."/>
            <person name="Kuo A."/>
            <person name="Salamov A."/>
            <person name="Ahrendt S.R."/>
            <person name="Lipzen A."/>
            <person name="Sullivan W."/>
            <person name="Andreopoulos W.B."/>
            <person name="Clum A."/>
            <person name="Lindquist E."/>
            <person name="Daum C."/>
            <person name="Ramamoorthy G.K."/>
            <person name="Gryganskyi A."/>
            <person name="Culley D."/>
            <person name="Magnuson J.K."/>
            <person name="James T.Y."/>
            <person name="O'Malley M.A."/>
            <person name="Stajich J.E."/>
            <person name="Spatafora J.W."/>
            <person name="Visel A."/>
            <person name="Grigoriev I.V."/>
        </authorList>
    </citation>
    <scope>NUCLEOTIDE SEQUENCE [LARGE SCALE GENOMIC DNA]</scope>
    <source>
        <strain evidence="3 4">CBS 129021</strain>
    </source>
</reference>
<feature type="compositionally biased region" description="Polar residues" evidence="1">
    <location>
        <begin position="548"/>
        <end position="560"/>
    </location>
</feature>
<dbReference type="GO" id="GO:0010971">
    <property type="term" value="P:positive regulation of G2/M transition of mitotic cell cycle"/>
    <property type="evidence" value="ECO:0007669"/>
    <property type="project" value="TreeGrafter"/>
</dbReference>
<dbReference type="PANTHER" id="PTHR28089">
    <property type="entry name" value="PROTEIN ZDS1-RELATED"/>
    <property type="match status" value="1"/>
</dbReference>
<feature type="region of interest" description="Disordered" evidence="1">
    <location>
        <begin position="237"/>
        <end position="264"/>
    </location>
</feature>
<feature type="region of interest" description="Disordered" evidence="1">
    <location>
        <begin position="167"/>
        <end position="209"/>
    </location>
</feature>
<comment type="caution">
    <text evidence="3">The sequence shown here is derived from an EMBL/GenBank/DDBJ whole genome shotgun (WGS) entry which is preliminary data.</text>
</comment>
<dbReference type="GO" id="GO:0030010">
    <property type="term" value="P:establishment of cell polarity"/>
    <property type="evidence" value="ECO:0007669"/>
    <property type="project" value="TreeGrafter"/>
</dbReference>
<feature type="compositionally biased region" description="Low complexity" evidence="1">
    <location>
        <begin position="819"/>
        <end position="828"/>
    </location>
</feature>
<name>A0A1Y2DRJ3_9PEZI</name>
<feature type="region of interest" description="Disordered" evidence="1">
    <location>
        <begin position="60"/>
        <end position="155"/>
    </location>
</feature>
<feature type="region of interest" description="Disordered" evidence="1">
    <location>
        <begin position="795"/>
        <end position="828"/>
    </location>
</feature>
<evidence type="ECO:0000256" key="1">
    <source>
        <dbReference type="SAM" id="MobiDB-lite"/>
    </source>
</evidence>
<feature type="compositionally biased region" description="Basic and acidic residues" evidence="1">
    <location>
        <begin position="806"/>
        <end position="818"/>
    </location>
</feature>
<feature type="compositionally biased region" description="Basic and acidic residues" evidence="1">
    <location>
        <begin position="617"/>
        <end position="648"/>
    </location>
</feature>
<feature type="compositionally biased region" description="Low complexity" evidence="1">
    <location>
        <begin position="518"/>
        <end position="530"/>
    </location>
</feature>
<feature type="region of interest" description="Disordered" evidence="1">
    <location>
        <begin position="840"/>
        <end position="894"/>
    </location>
</feature>
<feature type="compositionally biased region" description="Polar residues" evidence="1">
    <location>
        <begin position="415"/>
        <end position="437"/>
    </location>
</feature>
<feature type="compositionally biased region" description="Polar residues" evidence="1">
    <location>
        <begin position="120"/>
        <end position="133"/>
    </location>
</feature>
<dbReference type="EMBL" id="MCFJ01000010">
    <property type="protein sequence ID" value="ORY61295.1"/>
    <property type="molecule type" value="Genomic_DNA"/>
</dbReference>
<dbReference type="InterPro" id="IPR040206">
    <property type="entry name" value="Zds1/2"/>
</dbReference>
<feature type="domain" description="Protein Zds1 C-terminal" evidence="2">
    <location>
        <begin position="738"/>
        <end position="790"/>
    </location>
</feature>
<feature type="compositionally biased region" description="Basic and acidic residues" evidence="1">
    <location>
        <begin position="80"/>
        <end position="95"/>
    </location>
</feature>
<feature type="compositionally biased region" description="Basic and acidic residues" evidence="1">
    <location>
        <begin position="659"/>
        <end position="699"/>
    </location>
</feature>
<keyword evidence="4" id="KW-1185">Reference proteome</keyword>
<feature type="compositionally biased region" description="Low complexity" evidence="1">
    <location>
        <begin position="538"/>
        <end position="547"/>
    </location>
</feature>
<dbReference type="Proteomes" id="UP000193689">
    <property type="component" value="Unassembled WGS sequence"/>
</dbReference>
<dbReference type="SMART" id="SM01327">
    <property type="entry name" value="Zds_C"/>
    <property type="match status" value="1"/>
</dbReference>
<protein>
    <recommendedName>
        <fullName evidence="2">Protein Zds1 C-terminal domain-containing protein</fullName>
    </recommendedName>
</protein>
<feature type="region of interest" description="Disordered" evidence="1">
    <location>
        <begin position="318"/>
        <end position="732"/>
    </location>
</feature>
<dbReference type="RefSeq" id="XP_040713372.1">
    <property type="nucleotide sequence ID" value="XM_040856424.1"/>
</dbReference>
<evidence type="ECO:0000259" key="2">
    <source>
        <dbReference type="SMART" id="SM01327"/>
    </source>
</evidence>
<dbReference type="GeneID" id="63772636"/>
<dbReference type="PANTHER" id="PTHR28089:SF1">
    <property type="entry name" value="PROTEIN ZDS1-RELATED"/>
    <property type="match status" value="1"/>
</dbReference>
<dbReference type="GO" id="GO:0005737">
    <property type="term" value="C:cytoplasm"/>
    <property type="evidence" value="ECO:0007669"/>
    <property type="project" value="TreeGrafter"/>
</dbReference>
<feature type="region of interest" description="Disordered" evidence="1">
    <location>
        <begin position="1"/>
        <end position="33"/>
    </location>
</feature>
<evidence type="ECO:0000313" key="3">
    <source>
        <dbReference type="EMBL" id="ORY61295.1"/>
    </source>
</evidence>
<accession>A0A1Y2DRJ3</accession>
<feature type="compositionally biased region" description="Polar residues" evidence="1">
    <location>
        <begin position="100"/>
        <end position="111"/>
    </location>
</feature>
<dbReference type="InterPro" id="IPR013941">
    <property type="entry name" value="ZDS1_C"/>
</dbReference>
<feature type="compositionally biased region" description="Basic and acidic residues" evidence="1">
    <location>
        <begin position="866"/>
        <end position="887"/>
    </location>
</feature>
<organism evidence="3 4">
    <name type="scientific">Pseudomassariella vexata</name>
    <dbReference type="NCBI Taxonomy" id="1141098"/>
    <lineage>
        <taxon>Eukaryota</taxon>
        <taxon>Fungi</taxon>
        <taxon>Dikarya</taxon>
        <taxon>Ascomycota</taxon>
        <taxon>Pezizomycotina</taxon>
        <taxon>Sordariomycetes</taxon>
        <taxon>Xylariomycetidae</taxon>
        <taxon>Amphisphaeriales</taxon>
        <taxon>Pseudomassariaceae</taxon>
        <taxon>Pseudomassariella</taxon>
    </lineage>
</organism>
<feature type="compositionally biased region" description="Polar residues" evidence="1">
    <location>
        <begin position="385"/>
        <end position="395"/>
    </location>
</feature>
<dbReference type="Pfam" id="PF08632">
    <property type="entry name" value="Zds_C"/>
    <property type="match status" value="1"/>
</dbReference>
<sequence length="894" mass="99821">MAIQTSSRPRDVGGSFASRRGHASQLSISDSSHHITETIGTLYGDDDDYANNDARPLSWISNAYGGEQVPKQQDEPPSPEDQRLRLVRSRSDKSEVSAASAPSANGTSKKSQVGRKPSQRSDGSPSSPMSPTLQDMREEEGSSQFPLGNIDNPNDIAQELSNLQALRRMSMDVPNSHDPDLPFQNFSLMPMPSIAPQGNDDEGDPSRLLWVPAGVHPELAPTEFKNFLEKRVQSIKRRSGESTLSADGMERSNSSALRRKKSMLSRQIDNVGGRGADGYMDGADRLERDNSTYATPELSLDELVKDPSKAVQRLTLETGGEGGADDMPILPVAPGMGLRRSTRTTYRKGGSLKDRHGGGTSKSSSDRLPFSQRIVSRRAEEEFSDSSPITESPIQAPQGFGLTRVQSEPVGENYSRPTRSIRKQPSFTREPGNTSLDGAQDEYQEYSSRPAEPRRIPSGDSVRASPPVPQIVETLAKDEEPSPVQPPQARPYPERSSSQKGIVQAQIPEEPPARSSRRPAYGQSAQSAPQPQNPQPPQQQSAPKSQQNMRAQGASNQSLNDMAHHPSPLPGGGAGRTDSLTFIPTFSAEEKKSDKKSKKEKNEPESTTSKPTSWKWFKSDDKDKKKKEEESKKAKSKGSVEKVQDNVRLDVLQTSIDTVNKKGRESLLLDRDSADNKLEEERKKEGGRKSGEQKKEKDGIFSSLFGGGKKKSDRDSGSKKTHLAQRSLSPDPIPYRVLRPDVDYHWTRFPILEERAIYRMAHIKLANPRRALHSQVLLSNFMYAYLAKVQAMHPQIQVPQSPQQKRLQEEERRRREQEQQYMEQQQAQDSMDRYNFEYHRSNNQYGGEPGSQHESGDYPEDAEIYDYGHGKDDRGNNGIYRDDRRRDDEEDEMW</sequence>
<feature type="compositionally biased region" description="Polar residues" evidence="1">
    <location>
        <begin position="241"/>
        <end position="256"/>
    </location>
</feature>
<dbReference type="InParanoid" id="A0A1Y2DRJ3"/>
<dbReference type="OrthoDB" id="5589766at2759"/>
<gene>
    <name evidence="3" type="ORF">BCR38DRAFT_348478</name>
</gene>